<sequence length="341" mass="37323">MHKAFRLAACAVVSLGSVHAVATDEGASTYIINGISVSIQTFPSFSSLYFDQLETSGLYQNYCGATILDEYHVLTAAHCIEGDSYYYTYTSIAPQLQNEDQVLNGSISLIRGSEFYYPDTFVDSEAQSWPDDIAIVKLETPLPVDTSAYVTLASMSDISSYDAVGTEMVTIGHGYTRSGTDGSDDLQGTTQRLLSRSDCSSAGISSKQLCLIGDYSPDTDLLNSTCGGDSGGPLYWYNGNQYIQVGITSYGPTQCGNPDSDYSSAYTEVAEYRGWIADVLAGRELPKIIVTEFDRENYTPDEEDTVFGDESGGAFSWMWLLTLIIGRSLQSYRFKQRFPES</sequence>
<feature type="chain" id="PRO_5021388636" evidence="4">
    <location>
        <begin position="23"/>
        <end position="341"/>
    </location>
</feature>
<protein>
    <submittedName>
        <fullName evidence="6">Serine protease</fullName>
    </submittedName>
</protein>
<dbReference type="InterPro" id="IPR033116">
    <property type="entry name" value="TRYPSIN_SER"/>
</dbReference>
<dbReference type="Gene3D" id="2.40.10.10">
    <property type="entry name" value="Trypsin-like serine proteases"/>
    <property type="match status" value="1"/>
</dbReference>
<dbReference type="InterPro" id="IPR001314">
    <property type="entry name" value="Peptidase_S1A"/>
</dbReference>
<dbReference type="PRINTS" id="PR00722">
    <property type="entry name" value="CHYMOTRYPSIN"/>
</dbReference>
<dbReference type="PROSITE" id="PS00135">
    <property type="entry name" value="TRYPSIN_SER"/>
    <property type="match status" value="1"/>
</dbReference>
<dbReference type="GO" id="GO:0006508">
    <property type="term" value="P:proteolysis"/>
    <property type="evidence" value="ECO:0007669"/>
    <property type="project" value="UniProtKB-KW"/>
</dbReference>
<evidence type="ECO:0000259" key="5">
    <source>
        <dbReference type="PROSITE" id="PS50240"/>
    </source>
</evidence>
<keyword evidence="3 6" id="KW-0645">Protease</keyword>
<gene>
    <name evidence="6" type="ORF">VIN01S_27990</name>
</gene>
<dbReference type="GO" id="GO:0004252">
    <property type="term" value="F:serine-type endopeptidase activity"/>
    <property type="evidence" value="ECO:0007669"/>
    <property type="project" value="InterPro"/>
</dbReference>
<keyword evidence="7" id="KW-1185">Reference proteome</keyword>
<dbReference type="InterPro" id="IPR043504">
    <property type="entry name" value="Peptidase_S1_PA_chymotrypsin"/>
</dbReference>
<keyword evidence="2" id="KW-1015">Disulfide bond</keyword>
<dbReference type="PROSITE" id="PS50240">
    <property type="entry name" value="TRYPSIN_DOM"/>
    <property type="match status" value="1"/>
</dbReference>
<feature type="domain" description="Peptidase S1" evidence="5">
    <location>
        <begin position="31"/>
        <end position="281"/>
    </location>
</feature>
<dbReference type="PANTHER" id="PTHR24276">
    <property type="entry name" value="POLYSERASE-RELATED"/>
    <property type="match status" value="1"/>
</dbReference>
<feature type="signal peptide" evidence="4">
    <location>
        <begin position="1"/>
        <end position="22"/>
    </location>
</feature>
<dbReference type="SMART" id="SM00020">
    <property type="entry name" value="Tryp_SPc"/>
    <property type="match status" value="1"/>
</dbReference>
<reference evidence="6 7" key="1">
    <citation type="submission" date="2019-06" db="EMBL/GenBank/DDBJ databases">
        <title>Whole genome shotgun sequence of Vibrio inusitatus NBRC 102082.</title>
        <authorList>
            <person name="Hosoyama A."/>
            <person name="Uohara A."/>
            <person name="Ohji S."/>
            <person name="Ichikawa N."/>
        </authorList>
    </citation>
    <scope>NUCLEOTIDE SEQUENCE [LARGE SCALE GENOMIC DNA]</scope>
    <source>
        <strain evidence="6 7">NBRC 102082</strain>
    </source>
</reference>
<keyword evidence="3" id="KW-0378">Hydrolase</keyword>
<dbReference type="RefSeq" id="WP_141346457.1">
    <property type="nucleotide sequence ID" value="NZ_BJLF01000014.1"/>
</dbReference>
<comment type="caution">
    <text evidence="6">The sequence shown here is derived from an EMBL/GenBank/DDBJ whole genome shotgun (WGS) entry which is preliminary data.</text>
</comment>
<dbReference type="Proteomes" id="UP000318717">
    <property type="component" value="Unassembled WGS sequence"/>
</dbReference>
<dbReference type="PROSITE" id="PS00134">
    <property type="entry name" value="TRYPSIN_HIS"/>
    <property type="match status" value="1"/>
</dbReference>
<proteinExistence type="inferred from homology"/>
<dbReference type="InterPro" id="IPR050430">
    <property type="entry name" value="Peptidase_S1"/>
</dbReference>
<accession>A0A4Y3HY89</accession>
<dbReference type="InterPro" id="IPR001254">
    <property type="entry name" value="Trypsin_dom"/>
</dbReference>
<keyword evidence="3" id="KW-0720">Serine protease</keyword>
<dbReference type="SUPFAM" id="SSF50494">
    <property type="entry name" value="Trypsin-like serine proteases"/>
    <property type="match status" value="1"/>
</dbReference>
<name>A0A4Y3HY89_9VIBR</name>
<evidence type="ECO:0000313" key="6">
    <source>
        <dbReference type="EMBL" id="GEA51995.1"/>
    </source>
</evidence>
<dbReference type="AlphaFoldDB" id="A0A4Y3HY89"/>
<dbReference type="InterPro" id="IPR009003">
    <property type="entry name" value="Peptidase_S1_PA"/>
</dbReference>
<dbReference type="Pfam" id="PF00089">
    <property type="entry name" value="Trypsin"/>
    <property type="match status" value="1"/>
</dbReference>
<evidence type="ECO:0000256" key="4">
    <source>
        <dbReference type="SAM" id="SignalP"/>
    </source>
</evidence>
<organism evidence="6 7">
    <name type="scientific">Vibrio inusitatus NBRC 102082</name>
    <dbReference type="NCBI Taxonomy" id="1219070"/>
    <lineage>
        <taxon>Bacteria</taxon>
        <taxon>Pseudomonadati</taxon>
        <taxon>Pseudomonadota</taxon>
        <taxon>Gammaproteobacteria</taxon>
        <taxon>Vibrionales</taxon>
        <taxon>Vibrionaceae</taxon>
        <taxon>Vibrio</taxon>
    </lineage>
</organism>
<dbReference type="EMBL" id="BJLF01000014">
    <property type="protein sequence ID" value="GEA51995.1"/>
    <property type="molecule type" value="Genomic_DNA"/>
</dbReference>
<dbReference type="OrthoDB" id="9813836at2"/>
<keyword evidence="4" id="KW-0732">Signal</keyword>
<evidence type="ECO:0000256" key="3">
    <source>
        <dbReference type="RuleBase" id="RU363034"/>
    </source>
</evidence>
<dbReference type="InterPro" id="IPR018114">
    <property type="entry name" value="TRYPSIN_HIS"/>
</dbReference>
<dbReference type="CDD" id="cd00190">
    <property type="entry name" value="Tryp_SPc"/>
    <property type="match status" value="1"/>
</dbReference>
<dbReference type="PANTHER" id="PTHR24276:SF98">
    <property type="entry name" value="FI18310P1-RELATED"/>
    <property type="match status" value="1"/>
</dbReference>
<evidence type="ECO:0000256" key="2">
    <source>
        <dbReference type="ARBA" id="ARBA00023157"/>
    </source>
</evidence>
<evidence type="ECO:0000256" key="1">
    <source>
        <dbReference type="ARBA" id="ARBA00007664"/>
    </source>
</evidence>
<evidence type="ECO:0000313" key="7">
    <source>
        <dbReference type="Proteomes" id="UP000318717"/>
    </source>
</evidence>
<comment type="similarity">
    <text evidence="1">Belongs to the peptidase S1 family.</text>
</comment>